<gene>
    <name evidence="1" type="ORF">Tci_513506</name>
</gene>
<accession>A0A699ICS7</accession>
<reference evidence="1" key="1">
    <citation type="journal article" date="2019" name="Sci. Rep.">
        <title>Draft genome of Tanacetum cinerariifolium, the natural source of mosquito coil.</title>
        <authorList>
            <person name="Yamashiro T."/>
            <person name="Shiraishi A."/>
            <person name="Satake H."/>
            <person name="Nakayama K."/>
        </authorList>
    </citation>
    <scope>NUCLEOTIDE SEQUENCE</scope>
</reference>
<evidence type="ECO:0000313" key="1">
    <source>
        <dbReference type="EMBL" id="GEZ41533.1"/>
    </source>
</evidence>
<dbReference type="EMBL" id="BKCJ010276175">
    <property type="protein sequence ID" value="GEZ41533.1"/>
    <property type="molecule type" value="Genomic_DNA"/>
</dbReference>
<protein>
    <submittedName>
        <fullName evidence="1">Uncharacterized protein</fullName>
    </submittedName>
</protein>
<dbReference type="AlphaFoldDB" id="A0A699ICS7"/>
<organism evidence="1">
    <name type="scientific">Tanacetum cinerariifolium</name>
    <name type="common">Dalmatian daisy</name>
    <name type="synonym">Chrysanthemum cinerariifolium</name>
    <dbReference type="NCBI Taxonomy" id="118510"/>
    <lineage>
        <taxon>Eukaryota</taxon>
        <taxon>Viridiplantae</taxon>
        <taxon>Streptophyta</taxon>
        <taxon>Embryophyta</taxon>
        <taxon>Tracheophyta</taxon>
        <taxon>Spermatophyta</taxon>
        <taxon>Magnoliopsida</taxon>
        <taxon>eudicotyledons</taxon>
        <taxon>Gunneridae</taxon>
        <taxon>Pentapetalae</taxon>
        <taxon>asterids</taxon>
        <taxon>campanulids</taxon>
        <taxon>Asterales</taxon>
        <taxon>Asteraceae</taxon>
        <taxon>Asteroideae</taxon>
        <taxon>Anthemideae</taxon>
        <taxon>Anthemidinae</taxon>
        <taxon>Tanacetum</taxon>
    </lineage>
</organism>
<proteinExistence type="predicted"/>
<comment type="caution">
    <text evidence="1">The sequence shown here is derived from an EMBL/GenBank/DDBJ whole genome shotgun (WGS) entry which is preliminary data.</text>
</comment>
<sequence length="297" mass="33229">MAKLHNLANTQEGGEEPVMPTRTPWLSVLDYFNVDGGIVTGCFGDVKKFLKNWKLEKVVTVIKSCTPNALADLTVTVKDLSRTIYDTIHYKVLTKREKYGQSIPQGWWVYIVSMLFLECCKEYLLTLSAISANLLEVNSSSSIMAGSPLSPTTSIFLVIKISRLNPPFLGEYHINGNVLWLGGSIPYTLGLWKSLTKLTPLPDLEWLQLACLSSAWFFGLKNTDRTESIDTIVNTSFMPSKRSPINRILAKGNVLPGMLKIGTLQKYDLKLDVTDLYLKGLTIRKPSDMKLEVAFLD</sequence>
<name>A0A699ICS7_TANCI</name>